<evidence type="ECO:0000313" key="2">
    <source>
        <dbReference type="EMBL" id="TBU58625.1"/>
    </source>
</evidence>
<name>A0A4Q9PVT1_9APHY</name>
<sequence length="109" mass="12050">MLLATCNVTCLPCELPPFPPRYAYAQLPSSPTRAHLASCIHMGLSRGVHNSSDSHPNPRERLGGHHAERPERVEVPSWICNISITVWPTSTLASLRPRIHPVSTRATTH</sequence>
<dbReference type="Proteomes" id="UP000292082">
    <property type="component" value="Unassembled WGS sequence"/>
</dbReference>
<dbReference type="AlphaFoldDB" id="A0A4Q9PVT1"/>
<accession>A0A4Q9PVT1</accession>
<gene>
    <name evidence="2" type="ORF">BD310DRAFT_818990</name>
</gene>
<reference evidence="2 3" key="1">
    <citation type="submission" date="2019-01" db="EMBL/GenBank/DDBJ databases">
        <title>Draft genome sequences of three monokaryotic isolates of the white-rot basidiomycete fungus Dichomitus squalens.</title>
        <authorList>
            <consortium name="DOE Joint Genome Institute"/>
            <person name="Lopez S.C."/>
            <person name="Andreopoulos B."/>
            <person name="Pangilinan J."/>
            <person name="Lipzen A."/>
            <person name="Riley R."/>
            <person name="Ahrendt S."/>
            <person name="Ng V."/>
            <person name="Barry K."/>
            <person name="Daum C."/>
            <person name="Grigoriev I.V."/>
            <person name="Hilden K.S."/>
            <person name="Makela M.R."/>
            <person name="de Vries R.P."/>
        </authorList>
    </citation>
    <scope>NUCLEOTIDE SEQUENCE [LARGE SCALE GENOMIC DNA]</scope>
    <source>
        <strain evidence="2 3">CBS 464.89</strain>
    </source>
</reference>
<keyword evidence="3" id="KW-1185">Reference proteome</keyword>
<evidence type="ECO:0000256" key="1">
    <source>
        <dbReference type="SAM" id="MobiDB-lite"/>
    </source>
</evidence>
<proteinExistence type="predicted"/>
<feature type="compositionally biased region" description="Basic and acidic residues" evidence="1">
    <location>
        <begin position="56"/>
        <end position="68"/>
    </location>
</feature>
<evidence type="ECO:0000313" key="3">
    <source>
        <dbReference type="Proteomes" id="UP000292082"/>
    </source>
</evidence>
<protein>
    <submittedName>
        <fullName evidence="2">Uncharacterized protein</fullName>
    </submittedName>
</protein>
<dbReference type="EMBL" id="ML145122">
    <property type="protein sequence ID" value="TBU58625.1"/>
    <property type="molecule type" value="Genomic_DNA"/>
</dbReference>
<feature type="region of interest" description="Disordered" evidence="1">
    <location>
        <begin position="47"/>
        <end position="68"/>
    </location>
</feature>
<organism evidence="2 3">
    <name type="scientific">Dichomitus squalens</name>
    <dbReference type="NCBI Taxonomy" id="114155"/>
    <lineage>
        <taxon>Eukaryota</taxon>
        <taxon>Fungi</taxon>
        <taxon>Dikarya</taxon>
        <taxon>Basidiomycota</taxon>
        <taxon>Agaricomycotina</taxon>
        <taxon>Agaricomycetes</taxon>
        <taxon>Polyporales</taxon>
        <taxon>Polyporaceae</taxon>
        <taxon>Dichomitus</taxon>
    </lineage>
</organism>